<dbReference type="OrthoDB" id="2883596at2"/>
<evidence type="ECO:0000313" key="1">
    <source>
        <dbReference type="EMBL" id="SFM43955.1"/>
    </source>
</evidence>
<sequence length="117" mass="13504">MNVYFEDIDGELQAKWVIVEAGVAEGESNTLYYSTDQPIERFYPEDFHDDFSALSVSLSELVQDPFEDNSFGINTDLIQGRLKQHKLDPDNLYEVDYFILLCDDLEEFAEIELPTLP</sequence>
<dbReference type="Proteomes" id="UP000199668">
    <property type="component" value="Unassembled WGS sequence"/>
</dbReference>
<gene>
    <name evidence="1" type="ORF">SAMN04488054_1513</name>
</gene>
<accession>A0A1I4QVX5</accession>
<protein>
    <submittedName>
        <fullName evidence="1">Uncharacterized protein</fullName>
    </submittedName>
</protein>
<proteinExistence type="predicted"/>
<dbReference type="RefSeq" id="WP_090928967.1">
    <property type="nucleotide sequence ID" value="NZ_FOTY01000051.1"/>
</dbReference>
<name>A0A1I4QVX5_9BACI</name>
<dbReference type="STRING" id="266892.SAMN04488054_1513"/>
<keyword evidence="2" id="KW-1185">Reference proteome</keyword>
<dbReference type="EMBL" id="FOTY01000051">
    <property type="protein sequence ID" value="SFM43955.1"/>
    <property type="molecule type" value="Genomic_DNA"/>
</dbReference>
<organism evidence="1 2">
    <name type="scientific">Salibacterium qingdaonense</name>
    <dbReference type="NCBI Taxonomy" id="266892"/>
    <lineage>
        <taxon>Bacteria</taxon>
        <taxon>Bacillati</taxon>
        <taxon>Bacillota</taxon>
        <taxon>Bacilli</taxon>
        <taxon>Bacillales</taxon>
        <taxon>Bacillaceae</taxon>
    </lineage>
</organism>
<reference evidence="1 2" key="1">
    <citation type="submission" date="2016-10" db="EMBL/GenBank/DDBJ databases">
        <authorList>
            <person name="de Groot N.N."/>
        </authorList>
    </citation>
    <scope>NUCLEOTIDE SEQUENCE [LARGE SCALE GENOMIC DNA]</scope>
    <source>
        <strain evidence="1 2">CGMCC 1.6134</strain>
    </source>
</reference>
<evidence type="ECO:0000313" key="2">
    <source>
        <dbReference type="Proteomes" id="UP000199668"/>
    </source>
</evidence>
<dbReference type="AlphaFoldDB" id="A0A1I4QVX5"/>